<evidence type="ECO:0000256" key="4">
    <source>
        <dbReference type="SAM" id="MobiDB-lite"/>
    </source>
</evidence>
<keyword evidence="6" id="KW-1185">Reference proteome</keyword>
<organism evidence="5 6">
    <name type="scientific">Xyrichtys novacula</name>
    <name type="common">Pearly razorfish</name>
    <name type="synonym">Hemipteronotus novacula</name>
    <dbReference type="NCBI Taxonomy" id="13765"/>
    <lineage>
        <taxon>Eukaryota</taxon>
        <taxon>Metazoa</taxon>
        <taxon>Chordata</taxon>
        <taxon>Craniata</taxon>
        <taxon>Vertebrata</taxon>
        <taxon>Euteleostomi</taxon>
        <taxon>Actinopterygii</taxon>
        <taxon>Neopterygii</taxon>
        <taxon>Teleostei</taxon>
        <taxon>Neoteleostei</taxon>
        <taxon>Acanthomorphata</taxon>
        <taxon>Eupercaria</taxon>
        <taxon>Labriformes</taxon>
        <taxon>Labridae</taxon>
        <taxon>Xyrichtys</taxon>
    </lineage>
</organism>
<comment type="subcellular location">
    <subcellularLocation>
        <location evidence="1">Nucleus</location>
    </subcellularLocation>
</comment>
<reference evidence="5" key="1">
    <citation type="submission" date="2023-08" db="EMBL/GenBank/DDBJ databases">
        <authorList>
            <person name="Alioto T."/>
            <person name="Alioto T."/>
            <person name="Gomez Garrido J."/>
        </authorList>
    </citation>
    <scope>NUCLEOTIDE SEQUENCE</scope>
</reference>
<dbReference type="InterPro" id="IPR026097">
    <property type="entry name" value="S100PBP"/>
</dbReference>
<evidence type="ECO:0000256" key="2">
    <source>
        <dbReference type="ARBA" id="ARBA00020595"/>
    </source>
</evidence>
<dbReference type="Proteomes" id="UP001178508">
    <property type="component" value="Chromosome 15"/>
</dbReference>
<keyword evidence="3" id="KW-0539">Nucleus</keyword>
<dbReference type="PANTHER" id="PTHR14455:SF0">
    <property type="entry name" value="S100P-BINDING PROTEIN"/>
    <property type="match status" value="1"/>
</dbReference>
<dbReference type="EMBL" id="OY660878">
    <property type="protein sequence ID" value="CAJ1073952.1"/>
    <property type="molecule type" value="Genomic_DNA"/>
</dbReference>
<proteinExistence type="predicted"/>
<gene>
    <name evidence="5" type="ORF">XNOV1_A007564</name>
</gene>
<evidence type="ECO:0000313" key="6">
    <source>
        <dbReference type="Proteomes" id="UP001178508"/>
    </source>
</evidence>
<dbReference type="GO" id="GO:0005634">
    <property type="term" value="C:nucleus"/>
    <property type="evidence" value="ECO:0007669"/>
    <property type="project" value="UniProtKB-SubCell"/>
</dbReference>
<feature type="region of interest" description="Disordered" evidence="4">
    <location>
        <begin position="357"/>
        <end position="388"/>
    </location>
</feature>
<accession>A0AAV1GPC1</accession>
<feature type="compositionally biased region" description="Low complexity" evidence="4">
    <location>
        <begin position="357"/>
        <end position="371"/>
    </location>
</feature>
<evidence type="ECO:0000256" key="3">
    <source>
        <dbReference type="ARBA" id="ARBA00023242"/>
    </source>
</evidence>
<protein>
    <recommendedName>
        <fullName evidence="2">S100P-binding protein</fullName>
    </recommendedName>
</protein>
<sequence>MVSHEANMDKKDEQRSTLSGLNSVTCGVLKPLSKYARKVACEQHTSLHQAAKLSPPFVDFKMNELKLDDFISDDSYETPVRKAYSPNVFSPDHGCVLDFSTPSEGQQECGLEPHSLKCKEVLLNPSPDLDSDVDNMFCLSPRGFPTVGLILNTLESDKVPSGRTVSPPVAHIRKKAKGYCQEAEEREEQTKKMFLDANDGGQEDKGYSSESYMKIFELAKILSQPVNPSLTPKLPEDESQPASRTRPGYQKPADVSFTCNDLYPIISGPQLEPTNCPQEPLDNDIEEEWNIGLPIFESSICPKSSVILDDSHEQVSEELKGNVEESIQEGQSTLDWEETVLPPVKVKSVVVAINHPTTNSNQSSCPQQSQTRSRGFQSGGLINRDTNPRSVIFDNKADLESRKRAYVRSVTKHMNERPSADPDAVSELQNLMTHVTDQTSGTNEGQWQHPSDLTQRNYKKRFGNEKPKMTLDEWQAQNDATYKRFSGIPKIFKRIPYP</sequence>
<name>A0AAV1GPC1_XYRNO</name>
<dbReference type="Pfam" id="PF15427">
    <property type="entry name" value="S100PBPR"/>
    <property type="match status" value="1"/>
</dbReference>
<feature type="region of interest" description="Disordered" evidence="4">
    <location>
        <begin position="226"/>
        <end position="254"/>
    </location>
</feature>
<evidence type="ECO:0000256" key="1">
    <source>
        <dbReference type="ARBA" id="ARBA00004123"/>
    </source>
</evidence>
<evidence type="ECO:0000313" key="5">
    <source>
        <dbReference type="EMBL" id="CAJ1073952.1"/>
    </source>
</evidence>
<dbReference type="AlphaFoldDB" id="A0AAV1GPC1"/>
<dbReference type="PANTHER" id="PTHR14455">
    <property type="entry name" value="ASKOPOS"/>
    <property type="match status" value="1"/>
</dbReference>
<dbReference type="GO" id="GO:0048306">
    <property type="term" value="F:calcium-dependent protein binding"/>
    <property type="evidence" value="ECO:0007669"/>
    <property type="project" value="InterPro"/>
</dbReference>